<dbReference type="Proteomes" id="UP001489004">
    <property type="component" value="Unassembled WGS sequence"/>
</dbReference>
<protein>
    <submittedName>
        <fullName evidence="2">Uncharacterized protein</fullName>
    </submittedName>
</protein>
<feature type="compositionally biased region" description="Polar residues" evidence="1">
    <location>
        <begin position="870"/>
        <end position="883"/>
    </location>
</feature>
<evidence type="ECO:0000313" key="3">
    <source>
        <dbReference type="Proteomes" id="UP001489004"/>
    </source>
</evidence>
<feature type="region of interest" description="Disordered" evidence="1">
    <location>
        <begin position="128"/>
        <end position="155"/>
    </location>
</feature>
<feature type="region of interest" description="Disordered" evidence="1">
    <location>
        <begin position="86"/>
        <end position="116"/>
    </location>
</feature>
<keyword evidence="3" id="KW-1185">Reference proteome</keyword>
<dbReference type="EMBL" id="JALJOR010000014">
    <property type="protein sequence ID" value="KAK9806081.1"/>
    <property type="molecule type" value="Genomic_DNA"/>
</dbReference>
<feature type="compositionally biased region" description="Low complexity" evidence="1">
    <location>
        <begin position="588"/>
        <end position="603"/>
    </location>
</feature>
<feature type="compositionally biased region" description="Polar residues" evidence="1">
    <location>
        <begin position="138"/>
        <end position="153"/>
    </location>
</feature>
<organism evidence="2 3">
    <name type="scientific">[Myrmecia] bisecta</name>
    <dbReference type="NCBI Taxonomy" id="41462"/>
    <lineage>
        <taxon>Eukaryota</taxon>
        <taxon>Viridiplantae</taxon>
        <taxon>Chlorophyta</taxon>
        <taxon>core chlorophytes</taxon>
        <taxon>Trebouxiophyceae</taxon>
        <taxon>Trebouxiales</taxon>
        <taxon>Trebouxiaceae</taxon>
        <taxon>Myrmecia</taxon>
    </lineage>
</organism>
<feature type="region of interest" description="Disordered" evidence="1">
    <location>
        <begin position="328"/>
        <end position="411"/>
    </location>
</feature>
<feature type="region of interest" description="Disordered" evidence="1">
    <location>
        <begin position="825"/>
        <end position="898"/>
    </location>
</feature>
<evidence type="ECO:0000256" key="1">
    <source>
        <dbReference type="SAM" id="MobiDB-lite"/>
    </source>
</evidence>
<sequence>MLKGLMSAMKQRVLSDEPPDSNELAGGACLPSPSQYWSGEDEPVPNTSLTEQAGADLPASALLTDEARHAADLNLPAPLPLALSPHASAESSHIRPVTGSTTPDSPDAAAAHRPVTWTTPLRVNALYSSASDEEAPSAGNSQHARSAGRSTSPLGLRAIYSPASRRKAPSEFHCQQPTYAANAAAEAAVREVDAGSTVKAPAQPQAQAAQVKLQMKVDGLAADSTVSLELQVMPHSRRLYHREFAMAFKDRYMHELPDFNQACRDLLRKHMTTEDIMRAALHLQQAQQPRGRQYPRSISLPTTPGGLAFIPEYGQGFQGQGFNRSNSASSYYSASPLGHGHGPSSARHPFRPPAQAPYAQSAYGTGPDAAANSPMTAGNGSSGAPWPQFSRQAPPPHHAAWPPSEGQDEARWQAAEGDDGMENKYSQVHSNGSSAAAVQGVSDGRFAGIVQEKLDPTSGHFDYYFKTAWNAMDPESRAAVIRSADADLEAAKRQMQPFIQPESHHFVQNAALAWRALTSGEKAEQAQQAEEQEHDPVDAAPGGKGRRSLAHPLMPGSGENGSGLIPASWIQEETQDSRKRYADWTETGSRASEASAAASGSAESEAEYSEGGGSYDLVNWQPPGAGMRPTAAAKPISQMPNTPVAAPATAARHGPSDCPAAGPKPGAGVPDISPAADAKRRWWEKGDVADKLKDISVASTRQADNTLAMTAEVDEFEEQGLLSPTAHPTSSRIRADVQDKLDNVPKAGERLADNTLKVEVTKDEFEELGLLEAEDNTSYFSKLAGVAGARADPSKMLRAAQVASKASTSAASQSTRVSVFERLGPAKSSMPVPDDLDFPGMLPPSTNSSPEQPKGPAASGTSVFERPAPVTTTLASRSRTSGTPPALPSGGSRVQQPVLAKEDQILAEMKRLWQQRHPGRVPKTRDYIEAGIVRSDVIYTVRDEDLIMAAINSVLQPQQPAVESLVGDRRWR</sequence>
<feature type="region of interest" description="Disordered" evidence="1">
    <location>
        <begin position="518"/>
        <end position="667"/>
    </location>
</feature>
<comment type="caution">
    <text evidence="2">The sequence shown here is derived from an EMBL/GenBank/DDBJ whole genome shotgun (WGS) entry which is preliminary data.</text>
</comment>
<feature type="region of interest" description="Disordered" evidence="1">
    <location>
        <begin position="1"/>
        <end position="59"/>
    </location>
</feature>
<gene>
    <name evidence="2" type="ORF">WJX72_000402</name>
</gene>
<dbReference type="AlphaFoldDB" id="A0AAW1P6C1"/>
<evidence type="ECO:0000313" key="2">
    <source>
        <dbReference type="EMBL" id="KAK9806081.1"/>
    </source>
</evidence>
<accession>A0AAW1P6C1</accession>
<reference evidence="2 3" key="1">
    <citation type="journal article" date="2024" name="Nat. Commun.">
        <title>Phylogenomics reveals the evolutionary origins of lichenization in chlorophyte algae.</title>
        <authorList>
            <person name="Puginier C."/>
            <person name="Libourel C."/>
            <person name="Otte J."/>
            <person name="Skaloud P."/>
            <person name="Haon M."/>
            <person name="Grisel S."/>
            <person name="Petersen M."/>
            <person name="Berrin J.G."/>
            <person name="Delaux P.M."/>
            <person name="Dal Grande F."/>
            <person name="Keller J."/>
        </authorList>
    </citation>
    <scope>NUCLEOTIDE SEQUENCE [LARGE SCALE GENOMIC DNA]</scope>
    <source>
        <strain evidence="2 3">SAG 2043</strain>
    </source>
</reference>
<proteinExistence type="predicted"/>
<feature type="compositionally biased region" description="Low complexity" evidence="1">
    <location>
        <begin position="642"/>
        <end position="651"/>
    </location>
</feature>
<name>A0AAW1P6C1_9CHLO</name>